<evidence type="ECO:0000256" key="3">
    <source>
        <dbReference type="ARBA" id="ARBA00023002"/>
    </source>
</evidence>
<dbReference type="Pfam" id="PF19834">
    <property type="entry name" value="DUF6314"/>
    <property type="match status" value="1"/>
</dbReference>
<evidence type="ECO:0000256" key="1">
    <source>
        <dbReference type="ARBA" id="ARBA00022630"/>
    </source>
</evidence>
<dbReference type="InParanoid" id="A0A2T3AVW7"/>
<reference evidence="6 7" key="1">
    <citation type="journal article" date="2018" name="New Phytol.">
        <title>Comparative genomics and transcriptomics depict ericoid mycorrhizal fungi as versatile saprotrophs and plant mutualists.</title>
        <authorList>
            <person name="Martino E."/>
            <person name="Morin E."/>
            <person name="Grelet G.A."/>
            <person name="Kuo A."/>
            <person name="Kohler A."/>
            <person name="Daghino S."/>
            <person name="Barry K.W."/>
            <person name="Cichocki N."/>
            <person name="Clum A."/>
            <person name="Dockter R.B."/>
            <person name="Hainaut M."/>
            <person name="Kuo R.C."/>
            <person name="LaButti K."/>
            <person name="Lindahl B.D."/>
            <person name="Lindquist E.A."/>
            <person name="Lipzen A."/>
            <person name="Khouja H.R."/>
            <person name="Magnuson J."/>
            <person name="Murat C."/>
            <person name="Ohm R.A."/>
            <person name="Singer S.W."/>
            <person name="Spatafora J.W."/>
            <person name="Wang M."/>
            <person name="Veneault-Fourrey C."/>
            <person name="Henrissat B."/>
            <person name="Grigoriev I.V."/>
            <person name="Martin F.M."/>
            <person name="Perotto S."/>
        </authorList>
    </citation>
    <scope>NUCLEOTIDE SEQUENCE [LARGE SCALE GENOMIC DNA]</scope>
    <source>
        <strain evidence="6 7">ATCC 22711</strain>
    </source>
</reference>
<evidence type="ECO:0000313" key="6">
    <source>
        <dbReference type="EMBL" id="PSS12827.1"/>
    </source>
</evidence>
<gene>
    <name evidence="6" type="ORF">M430DRAFT_60024</name>
</gene>
<dbReference type="PRINTS" id="PR00368">
    <property type="entry name" value="FADPNR"/>
</dbReference>
<dbReference type="InterPro" id="IPR045632">
    <property type="entry name" value="DUF6314"/>
</dbReference>
<feature type="domain" description="FAD/NAD(P)-binding" evidence="4">
    <location>
        <begin position="7"/>
        <end position="210"/>
    </location>
</feature>
<proteinExistence type="predicted"/>
<dbReference type="EMBL" id="KZ679014">
    <property type="protein sequence ID" value="PSS12827.1"/>
    <property type="molecule type" value="Genomic_DNA"/>
</dbReference>
<dbReference type="Pfam" id="PF07992">
    <property type="entry name" value="Pyr_redox_2"/>
    <property type="match status" value="1"/>
</dbReference>
<dbReference type="STRING" id="857342.A0A2T3AVW7"/>
<keyword evidence="7" id="KW-1185">Reference proteome</keyword>
<dbReference type="GO" id="GO:0016491">
    <property type="term" value="F:oxidoreductase activity"/>
    <property type="evidence" value="ECO:0007669"/>
    <property type="project" value="UniProtKB-KW"/>
</dbReference>
<dbReference type="OrthoDB" id="66881at2759"/>
<dbReference type="RefSeq" id="XP_024718818.1">
    <property type="nucleotide sequence ID" value="XM_024868835.1"/>
</dbReference>
<evidence type="ECO:0000259" key="5">
    <source>
        <dbReference type="Pfam" id="PF19834"/>
    </source>
</evidence>
<dbReference type="InterPro" id="IPR023753">
    <property type="entry name" value="FAD/NAD-binding_dom"/>
</dbReference>
<dbReference type="Gene3D" id="3.50.50.60">
    <property type="entry name" value="FAD/NAD(P)-binding domain"/>
    <property type="match status" value="1"/>
</dbReference>
<name>A0A2T3AVW7_AMORE</name>
<dbReference type="InterPro" id="IPR050346">
    <property type="entry name" value="FMO-like"/>
</dbReference>
<evidence type="ECO:0000259" key="4">
    <source>
        <dbReference type="Pfam" id="PF07992"/>
    </source>
</evidence>
<keyword evidence="3" id="KW-0560">Oxidoreductase</keyword>
<feature type="domain" description="DUF6314" evidence="5">
    <location>
        <begin position="571"/>
        <end position="729"/>
    </location>
</feature>
<dbReference type="SUPFAM" id="SSF51905">
    <property type="entry name" value="FAD/NAD(P)-binding domain"/>
    <property type="match status" value="1"/>
</dbReference>
<dbReference type="PANTHER" id="PTHR23023">
    <property type="entry name" value="DIMETHYLANILINE MONOOXYGENASE"/>
    <property type="match status" value="1"/>
</dbReference>
<dbReference type="GeneID" id="36576916"/>
<protein>
    <submittedName>
        <fullName evidence="6">Uncharacterized protein</fullName>
    </submittedName>
</protein>
<evidence type="ECO:0000313" key="7">
    <source>
        <dbReference type="Proteomes" id="UP000241818"/>
    </source>
</evidence>
<accession>A0A2T3AVW7</accession>
<dbReference type="Proteomes" id="UP000241818">
    <property type="component" value="Unassembled WGS sequence"/>
</dbReference>
<sequence>MAARAKTVCIIGAGPSGLVAAKTLVHNHPKDTFHVTVFEQADRIGGLWPTSKKDGGMVNPDMCTNQSLFTVSFSDQTWPNGTPAFPKAWQVGEYLQQYIQDYSGYDIRSGCKVVKTTLQNGKWTVHVHDKRSSDLEVLSFDHMIVATGFFGKPKVPPILEGFPTPVWHSSKFRNIESLLTNDGQSSPSSGRNIVVVGGQMSGVEVAASVALQLSSEVNSPGSNRLPNVKEYSVTHIVQQPLWIMPLFFPNDPCLAGGSPEQDKINPAPTFLPVDLVTYNLGWRPPGPVTNRSGHITPESAALTHSFMNKYIGSDQSELGVPELAMVGEVRTQPPYLGMSDQYIEFVRSGNIKVIKGKVTGSSADHSNAVISDDAGNKKIVGDVAAILFATGFDASPSLDFLPNEILQTLQFDSSGDEFPLALNVHATVSRAIPSLGFVGFYRSPYWGVMEMQARFLGKLWSGDAQAAKALEEDTTMENMLKLRNDPRHSQFPMSDYAYLMESFSEILGIKRFEPEGTDARTGLVFPPRYTYDTASERQKSQTESALTNFYNTFDQSENQRKFLARATSRALQGDWKLEREITSFIDSYPSGKLIGTAKMLPRFPTAEGFDIEYLYLEQGEFTTTTGLKFTAKRSYVYRYREDTDKLTAWFTKDDHKTVDYFFHEIEFLPRTGEPGTRGWLAKSSHWCSPDQYDVEYEFRFKGTALQEWTTRYNVKGPAKDYILHNKYTR</sequence>
<dbReference type="InterPro" id="IPR036188">
    <property type="entry name" value="FAD/NAD-bd_sf"/>
</dbReference>
<organism evidence="6 7">
    <name type="scientific">Amorphotheca resinae ATCC 22711</name>
    <dbReference type="NCBI Taxonomy" id="857342"/>
    <lineage>
        <taxon>Eukaryota</taxon>
        <taxon>Fungi</taxon>
        <taxon>Dikarya</taxon>
        <taxon>Ascomycota</taxon>
        <taxon>Pezizomycotina</taxon>
        <taxon>Leotiomycetes</taxon>
        <taxon>Helotiales</taxon>
        <taxon>Amorphothecaceae</taxon>
        <taxon>Amorphotheca</taxon>
    </lineage>
</organism>
<dbReference type="AlphaFoldDB" id="A0A2T3AVW7"/>
<evidence type="ECO:0000256" key="2">
    <source>
        <dbReference type="ARBA" id="ARBA00022827"/>
    </source>
</evidence>
<keyword evidence="1" id="KW-0285">Flavoprotein</keyword>
<keyword evidence="2" id="KW-0274">FAD</keyword>